<evidence type="ECO:0000256" key="2">
    <source>
        <dbReference type="ARBA" id="ARBA00006014"/>
    </source>
</evidence>
<sequence length="271" mass="29661">MSPRKGNRGSRPPGGPPVPNSRGFRLRSVLVLGVGALIGAVILLWENAAESHSVPDNGSSGARTEIVPKKLSTTYIRQLVSEVNVDRLWTTFLKPMLIERQPGSAGNKQVREFIVSHLQSLSSGWTVDLDLFDALTPRGSMSFGSVMATLDPSARQRIVLACHLDSKVFPHDRRGRPFVGATDSAVPCSLILEAVTLLDTRLKQLKNKGSSLTLQLFFLDGEEAIVDWTVRDSLYGARHLAQHLKKAEIPGGGGSQLSAIKKMRRQYWNSL</sequence>
<evidence type="ECO:0000256" key="5">
    <source>
        <dbReference type="ARBA" id="ARBA00023315"/>
    </source>
</evidence>
<dbReference type="PANTHER" id="PTHR12283:SF3">
    <property type="entry name" value="GLUTAMINYL-PEPTIDE CYCLOTRANSFERASE-LIKE PROTEIN"/>
    <property type="match status" value="1"/>
</dbReference>
<organism evidence="9 10">
    <name type="scientific">Pelobates cultripes</name>
    <name type="common">Western spadefoot toad</name>
    <dbReference type="NCBI Taxonomy" id="61616"/>
    <lineage>
        <taxon>Eukaryota</taxon>
        <taxon>Metazoa</taxon>
        <taxon>Chordata</taxon>
        <taxon>Craniata</taxon>
        <taxon>Vertebrata</taxon>
        <taxon>Euteleostomi</taxon>
        <taxon>Amphibia</taxon>
        <taxon>Batrachia</taxon>
        <taxon>Anura</taxon>
        <taxon>Pelobatoidea</taxon>
        <taxon>Pelobatidae</taxon>
        <taxon>Pelobates</taxon>
    </lineage>
</organism>
<comment type="catalytic activity">
    <reaction evidence="1">
        <text>N-terminal L-glutaminyl-[peptide] = N-terminal 5-oxo-L-prolyl-[peptide] + NH4(+)</text>
        <dbReference type="Rhea" id="RHEA:23652"/>
        <dbReference type="Rhea" id="RHEA-COMP:11736"/>
        <dbReference type="Rhea" id="RHEA-COMP:11846"/>
        <dbReference type="ChEBI" id="CHEBI:28938"/>
        <dbReference type="ChEBI" id="CHEBI:64722"/>
        <dbReference type="ChEBI" id="CHEBI:87215"/>
        <dbReference type="EC" id="2.3.2.5"/>
    </reaction>
</comment>
<keyword evidence="10" id="KW-1185">Reference proteome</keyword>
<dbReference type="SUPFAM" id="SSF53187">
    <property type="entry name" value="Zn-dependent exopeptidases"/>
    <property type="match status" value="1"/>
</dbReference>
<dbReference type="Gene3D" id="3.40.630.10">
    <property type="entry name" value="Zn peptidases"/>
    <property type="match status" value="1"/>
</dbReference>
<dbReference type="GO" id="GO:0008270">
    <property type="term" value="F:zinc ion binding"/>
    <property type="evidence" value="ECO:0007669"/>
    <property type="project" value="TreeGrafter"/>
</dbReference>
<dbReference type="AlphaFoldDB" id="A0AAD1T3V3"/>
<evidence type="ECO:0000256" key="6">
    <source>
        <dbReference type="SAM" id="MobiDB-lite"/>
    </source>
</evidence>
<dbReference type="PANTHER" id="PTHR12283">
    <property type="entry name" value="GLUTAMINYL-PEPTIDE CYCLOTRANSFERASE"/>
    <property type="match status" value="1"/>
</dbReference>
<keyword evidence="7" id="KW-1133">Transmembrane helix</keyword>
<dbReference type="Pfam" id="PF04389">
    <property type="entry name" value="Peptidase_M28"/>
    <property type="match status" value="1"/>
</dbReference>
<dbReference type="InterPro" id="IPR040234">
    <property type="entry name" value="QC/QCL"/>
</dbReference>
<evidence type="ECO:0000256" key="3">
    <source>
        <dbReference type="ARBA" id="ARBA00012012"/>
    </source>
</evidence>
<keyword evidence="7" id="KW-0812">Transmembrane</keyword>
<protein>
    <recommendedName>
        <fullName evidence="3">glutaminyl-peptide cyclotransferase</fullName>
        <ecNumber evidence="3">2.3.2.5</ecNumber>
    </recommendedName>
</protein>
<dbReference type="Proteomes" id="UP001295444">
    <property type="component" value="Chromosome 09"/>
</dbReference>
<evidence type="ECO:0000256" key="7">
    <source>
        <dbReference type="SAM" id="Phobius"/>
    </source>
</evidence>
<keyword evidence="4" id="KW-0808">Transferase</keyword>
<dbReference type="EC" id="2.3.2.5" evidence="3"/>
<evidence type="ECO:0000313" key="10">
    <source>
        <dbReference type="Proteomes" id="UP001295444"/>
    </source>
</evidence>
<gene>
    <name evidence="9" type="ORF">PECUL_23A043840</name>
</gene>
<feature type="domain" description="Peptidase M28" evidence="8">
    <location>
        <begin position="146"/>
        <end position="248"/>
    </location>
</feature>
<feature type="region of interest" description="Disordered" evidence="6">
    <location>
        <begin position="1"/>
        <end position="20"/>
    </location>
</feature>
<dbReference type="InterPro" id="IPR007484">
    <property type="entry name" value="Peptidase_M28"/>
</dbReference>
<accession>A0AAD1T3V3</accession>
<evidence type="ECO:0000256" key="4">
    <source>
        <dbReference type="ARBA" id="ARBA00022679"/>
    </source>
</evidence>
<dbReference type="EMBL" id="OW240920">
    <property type="protein sequence ID" value="CAH2314739.1"/>
    <property type="molecule type" value="Genomic_DNA"/>
</dbReference>
<evidence type="ECO:0000259" key="8">
    <source>
        <dbReference type="Pfam" id="PF04389"/>
    </source>
</evidence>
<reference evidence="9" key="1">
    <citation type="submission" date="2022-03" db="EMBL/GenBank/DDBJ databases">
        <authorList>
            <person name="Alioto T."/>
            <person name="Alioto T."/>
            <person name="Gomez Garrido J."/>
        </authorList>
    </citation>
    <scope>NUCLEOTIDE SEQUENCE</scope>
</reference>
<name>A0AAD1T3V3_PELCU</name>
<dbReference type="GO" id="GO:0016603">
    <property type="term" value="F:glutaminyl-peptide cyclotransferase activity"/>
    <property type="evidence" value="ECO:0007669"/>
    <property type="project" value="UniProtKB-EC"/>
</dbReference>
<keyword evidence="7" id="KW-0472">Membrane</keyword>
<comment type="similarity">
    <text evidence="2">Belongs to the glutaminyl-peptide cyclotransferase family.</text>
</comment>
<proteinExistence type="inferred from homology"/>
<evidence type="ECO:0000313" key="9">
    <source>
        <dbReference type="EMBL" id="CAH2314739.1"/>
    </source>
</evidence>
<evidence type="ECO:0000256" key="1">
    <source>
        <dbReference type="ARBA" id="ARBA00000001"/>
    </source>
</evidence>
<feature type="transmembrane region" description="Helical" evidence="7">
    <location>
        <begin position="29"/>
        <end position="45"/>
    </location>
</feature>
<keyword evidence="5" id="KW-0012">Acyltransferase</keyword>